<sequence>MKAHTQETQATMTPEKSLEYLIEGNLRFQNNLKANRNLLEQVDDTSGGNFHLQHF</sequence>
<dbReference type="AlphaFoldDB" id="A0A238XB61"/>
<proteinExistence type="predicted"/>
<keyword evidence="2" id="KW-1185">Reference proteome</keyword>
<organism evidence="1 2">
    <name type="scientific">Lutibacter agarilyticus</name>
    <dbReference type="NCBI Taxonomy" id="1109740"/>
    <lineage>
        <taxon>Bacteria</taxon>
        <taxon>Pseudomonadati</taxon>
        <taxon>Bacteroidota</taxon>
        <taxon>Flavobacteriia</taxon>
        <taxon>Flavobacteriales</taxon>
        <taxon>Flavobacteriaceae</taxon>
        <taxon>Lutibacter</taxon>
    </lineage>
</organism>
<evidence type="ECO:0000313" key="1">
    <source>
        <dbReference type="EMBL" id="SNR56286.1"/>
    </source>
</evidence>
<gene>
    <name evidence="1" type="ORF">SAMN06265371_105182</name>
</gene>
<protein>
    <submittedName>
        <fullName evidence="1">Uncharacterized protein</fullName>
    </submittedName>
</protein>
<reference evidence="1 2" key="1">
    <citation type="submission" date="2017-06" db="EMBL/GenBank/DDBJ databases">
        <authorList>
            <person name="Kim H.J."/>
            <person name="Triplett B.A."/>
        </authorList>
    </citation>
    <scope>NUCLEOTIDE SEQUENCE [LARGE SCALE GENOMIC DNA]</scope>
    <source>
        <strain evidence="1 2">DSM 29150</strain>
    </source>
</reference>
<accession>A0A238XB61</accession>
<dbReference type="Proteomes" id="UP000198384">
    <property type="component" value="Unassembled WGS sequence"/>
</dbReference>
<evidence type="ECO:0000313" key="2">
    <source>
        <dbReference type="Proteomes" id="UP000198384"/>
    </source>
</evidence>
<dbReference type="EMBL" id="FZNT01000005">
    <property type="protein sequence ID" value="SNR56286.1"/>
    <property type="molecule type" value="Genomic_DNA"/>
</dbReference>
<name>A0A238XB61_9FLAO</name>